<dbReference type="GeneID" id="181902"/>
<evidence type="ECO:0000256" key="1">
    <source>
        <dbReference type="SAM" id="Coils"/>
    </source>
</evidence>
<keyword evidence="4" id="KW-1185">Reference proteome</keyword>
<dbReference type="STRING" id="6239.B0284.1.1"/>
<dbReference type="InParanoid" id="Q17466"/>
<keyword evidence="1" id="KW-0175">Coiled coil</keyword>
<evidence type="ECO:0000313" key="5">
    <source>
        <dbReference type="WormBase" id="B0284.1"/>
    </source>
</evidence>
<reference evidence="3 4" key="1">
    <citation type="journal article" date="1998" name="Science">
        <title>Genome sequence of the nematode C. elegans: a platform for investigating biology.</title>
        <authorList>
            <consortium name="The C. elegans sequencing consortium"/>
            <person name="Sulson J.E."/>
            <person name="Waterston R."/>
        </authorList>
    </citation>
    <scope>NUCLEOTIDE SEQUENCE [LARGE SCALE GENOMIC DNA]</scope>
    <source>
        <strain evidence="3 4">Bristol N2</strain>
    </source>
</reference>
<dbReference type="RefSeq" id="NP_497882.3">
    <property type="nucleotide sequence ID" value="NM_065481.8"/>
</dbReference>
<dbReference type="FunCoup" id="Q17466">
    <property type="interactions" value="98"/>
</dbReference>
<gene>
    <name evidence="3 5" type="primary">pals-26</name>
    <name evidence="5" type="ORF">B0284.1</name>
    <name evidence="3" type="ORF">CELE_B0284.1</name>
</gene>
<sequence length="431" mass="49258">MGGGGSKADNEAIAQDMRNNMQPERERRQRELEALEREAERQAAARAELRRQEEASQIAEQNRKDEMMKKILEQSQKTRAEDQARADQIRTQNEENLKEAVASGNQLLDNQRIVNQAEVTKRLTDHQNLMTREQGRLAETEKKIEENVVDMKNKKAEAQEKLHSEKKEYDEKKLQKSEENALKIEDLHKQTAQLEIEKENNAIEHQNRIHGMEKLFKLDKYNIHVAGGKDTRESHFIDAVNNTRSAGGELSNAVVSLGSNAYCLQKGKEAKNVVKHINSCKTSLRRIKEKLNNLKYSARTIRDQDESENVNVAKCHEVALYIQEEASPLEQAIFRFESSLEFDPIENSIELYDEIHRLNASLYKTVNSLPLVSRSYHAITEISRSTARAVLNADNSKLSIQQSETVVVQQSIEDGEMEVDAVVEEIQAIEQ</sequence>
<evidence type="ECO:0007829" key="6">
    <source>
        <dbReference type="PeptideAtlas" id="Q17466"/>
    </source>
</evidence>
<dbReference type="Proteomes" id="UP000001940">
    <property type="component" value="Chromosome III"/>
</dbReference>
<dbReference type="PeptideAtlas" id="Q17466"/>
<dbReference type="PhylomeDB" id="Q17466"/>
<dbReference type="CTD" id="181902"/>
<dbReference type="OrthoDB" id="5853908at2759"/>
<dbReference type="OMA" id="CHEVALY"/>
<dbReference type="KEGG" id="cel:CELE_B0284.1"/>
<dbReference type="EMBL" id="BX284603">
    <property type="protein sequence ID" value="CAA83220.3"/>
    <property type="molecule type" value="Genomic_DNA"/>
</dbReference>
<dbReference type="AlphaFoldDB" id="Q17466"/>
<protein>
    <submittedName>
        <fullName evidence="3">Protein containing ALS2cr12 (ALS2CR12) signature</fullName>
    </submittedName>
</protein>
<evidence type="ECO:0000313" key="4">
    <source>
        <dbReference type="Proteomes" id="UP000001940"/>
    </source>
</evidence>
<accession>Q17466</accession>
<organism evidence="3 4">
    <name type="scientific">Caenorhabditis elegans</name>
    <dbReference type="NCBI Taxonomy" id="6239"/>
    <lineage>
        <taxon>Eukaryota</taxon>
        <taxon>Metazoa</taxon>
        <taxon>Ecdysozoa</taxon>
        <taxon>Nematoda</taxon>
        <taxon>Chromadorea</taxon>
        <taxon>Rhabditida</taxon>
        <taxon>Rhabditina</taxon>
        <taxon>Rhabditomorpha</taxon>
        <taxon>Rhabditoidea</taxon>
        <taxon>Rhabditidae</taxon>
        <taxon>Peloderinae</taxon>
        <taxon>Caenorhabditis</taxon>
    </lineage>
</organism>
<dbReference type="Bgee" id="WBGene00007131">
    <property type="expression patterns" value="Expressed in larva and 3 other cell types or tissues"/>
</dbReference>
<keyword evidence="6" id="KW-1267">Proteomics identification</keyword>
<dbReference type="WormBase" id="B0284.1">
    <property type="protein sequence ID" value="CE40594"/>
    <property type="gene ID" value="WBGene00007131"/>
    <property type="gene designation" value="pals-26"/>
</dbReference>
<dbReference type="HOGENOM" id="CLU_053398_0_0_1"/>
<proteinExistence type="evidence at protein level"/>
<dbReference type="PaxDb" id="6239-B0284.1"/>
<dbReference type="UCSC" id="B0284.1">
    <property type="organism name" value="c. elegans"/>
</dbReference>
<evidence type="ECO:0000313" key="3">
    <source>
        <dbReference type="EMBL" id="CAA83220.3"/>
    </source>
</evidence>
<feature type="coiled-coil region" evidence="1">
    <location>
        <begin position="123"/>
        <end position="209"/>
    </location>
</feature>
<dbReference type="SMR" id="Q17466"/>
<feature type="compositionally biased region" description="Basic and acidic residues" evidence="2">
    <location>
        <begin position="23"/>
        <end position="54"/>
    </location>
</feature>
<dbReference type="AGR" id="WB:WBGene00007131"/>
<evidence type="ECO:0000256" key="2">
    <source>
        <dbReference type="SAM" id="MobiDB-lite"/>
    </source>
</evidence>
<name>Q17466_CAEEL</name>
<feature type="compositionally biased region" description="Basic and acidic residues" evidence="2">
    <location>
        <begin position="61"/>
        <end position="93"/>
    </location>
</feature>
<dbReference type="eggNOG" id="ENOG502THSP">
    <property type="taxonomic scope" value="Eukaryota"/>
</dbReference>
<dbReference type="PIR" id="S43557">
    <property type="entry name" value="S43557"/>
</dbReference>
<feature type="region of interest" description="Disordered" evidence="2">
    <location>
        <begin position="1"/>
        <end position="93"/>
    </location>
</feature>